<protein>
    <submittedName>
        <fullName evidence="1">Uncharacterized protein</fullName>
    </submittedName>
</protein>
<evidence type="ECO:0000313" key="1">
    <source>
        <dbReference type="EMBL" id="ESA12519.1"/>
    </source>
</evidence>
<accession>U9TWJ3</accession>
<proteinExistence type="predicted"/>
<organism evidence="1">
    <name type="scientific">Rhizophagus irregularis (strain DAOM 181602 / DAOM 197198 / MUCL 43194)</name>
    <name type="common">Arbuscular mycorrhizal fungus</name>
    <name type="synonym">Glomus intraradices</name>
    <dbReference type="NCBI Taxonomy" id="747089"/>
    <lineage>
        <taxon>Eukaryota</taxon>
        <taxon>Fungi</taxon>
        <taxon>Fungi incertae sedis</taxon>
        <taxon>Mucoromycota</taxon>
        <taxon>Glomeromycotina</taxon>
        <taxon>Glomeromycetes</taxon>
        <taxon>Glomerales</taxon>
        <taxon>Glomeraceae</taxon>
        <taxon>Rhizophagus</taxon>
    </lineage>
</organism>
<dbReference type="EMBL" id="KI284852">
    <property type="protein sequence ID" value="ESA12519.1"/>
    <property type="molecule type" value="Genomic_DNA"/>
</dbReference>
<name>U9TWJ3_RHIID</name>
<dbReference type="HOGENOM" id="CLU_1939250_0_0_1"/>
<sequence>MAIAQENGARTPEGSFAGKYLGYDTHLGGWSLYPGYITWRNTAWVLCFRGLKIEYLRAKYPDTLKNQKKISCGYCAGTVRGLSHGGKDTKDTHNNPKFIYLKKLHCKVRVNFHVIDPIRDFHVEIDDHMH</sequence>
<reference evidence="1" key="1">
    <citation type="submission" date="2013-07" db="EMBL/GenBank/DDBJ databases">
        <title>The genome of an arbuscular mycorrhizal fungus provides insights into the evolution of the oldest plant symbiosis.</title>
        <authorList>
            <consortium name="DOE Joint Genome Institute"/>
            <person name="Tisserant E."/>
            <person name="Malbreil M."/>
            <person name="Kuo A."/>
            <person name="Kohler A."/>
            <person name="Symeonidi A."/>
            <person name="Balestrini R."/>
            <person name="Charron P."/>
            <person name="Duensing N."/>
            <person name="Frei-dit-Frey N."/>
            <person name="Gianinazzi-Pearson V."/>
            <person name="Gilbert B."/>
            <person name="Handa Y."/>
            <person name="Hijri M."/>
            <person name="Kaul R."/>
            <person name="Kawaguchi M."/>
            <person name="Krajinski F."/>
            <person name="Lammers P."/>
            <person name="Lapierre D."/>
            <person name="Masclaux F.G."/>
            <person name="Murat C."/>
            <person name="Morin E."/>
            <person name="Ndikumana S."/>
            <person name="Pagni M."/>
            <person name="Petitpierre D."/>
            <person name="Requena N."/>
            <person name="Rosikiewicz P."/>
            <person name="Riley R."/>
            <person name="Saito K."/>
            <person name="San Clemente H."/>
            <person name="Shapiro H."/>
            <person name="van Tuinen D."/>
            <person name="Becard G."/>
            <person name="Bonfante P."/>
            <person name="Paszkowski U."/>
            <person name="Shachar-Hill Y."/>
            <person name="Young J.P."/>
            <person name="Sanders I.R."/>
            <person name="Henrissat B."/>
            <person name="Rensing S.A."/>
            <person name="Grigoriev I.V."/>
            <person name="Corradi N."/>
            <person name="Roux C."/>
            <person name="Martin F."/>
        </authorList>
    </citation>
    <scope>NUCLEOTIDE SEQUENCE</scope>
    <source>
        <strain evidence="1">DAOM 197198</strain>
    </source>
</reference>
<dbReference type="AlphaFoldDB" id="U9TWJ3"/>
<gene>
    <name evidence="1" type="ORF">GLOINDRAFT_96314</name>
</gene>